<dbReference type="InterPro" id="IPR014710">
    <property type="entry name" value="RmlC-like_jellyroll"/>
</dbReference>
<sequence>MHLSNIITSIYNIPNASLDKIVQLSEEIKYPKKYLISEEGTIKNSTYFLSKGLVRAFSTINGKETTFWIGTEGHVICSMRNYVENKPSYESIETLENCLLYKINNLSLEKLFLEDIHIANWGRKFIEKEIIKTENQLIFQLFHSGRERYQYLLKNHPELLQRVPLGIIASYLGMSQVSLSRIRANK</sequence>
<dbReference type="Gene3D" id="2.60.120.10">
    <property type="entry name" value="Jelly Rolls"/>
    <property type="match status" value="1"/>
</dbReference>
<evidence type="ECO:0000313" key="2">
    <source>
        <dbReference type="EMBL" id="TWP29697.1"/>
    </source>
</evidence>
<evidence type="ECO:0000313" key="3">
    <source>
        <dbReference type="Proteomes" id="UP000319499"/>
    </source>
</evidence>
<dbReference type="RefSeq" id="WP_146291441.1">
    <property type="nucleotide sequence ID" value="NZ_SELH01000013.1"/>
</dbReference>
<dbReference type="InterPro" id="IPR000595">
    <property type="entry name" value="cNMP-bd_dom"/>
</dbReference>
<protein>
    <submittedName>
        <fullName evidence="2">Crp/Fnr family transcriptional regulator</fullName>
    </submittedName>
</protein>
<name>A0A563DHT2_9FLAO</name>
<proteinExistence type="predicted"/>
<feature type="domain" description="Cyclic nucleotide-binding" evidence="1">
    <location>
        <begin position="9"/>
        <end position="112"/>
    </location>
</feature>
<dbReference type="SUPFAM" id="SSF51206">
    <property type="entry name" value="cAMP-binding domain-like"/>
    <property type="match status" value="1"/>
</dbReference>
<keyword evidence="3" id="KW-1185">Reference proteome</keyword>
<accession>A0A563DHT2</accession>
<organism evidence="2 3">
    <name type="scientific">Apibacter muscae</name>
    <dbReference type="NCBI Taxonomy" id="2509004"/>
    <lineage>
        <taxon>Bacteria</taxon>
        <taxon>Pseudomonadati</taxon>
        <taxon>Bacteroidota</taxon>
        <taxon>Flavobacteriia</taxon>
        <taxon>Flavobacteriales</taxon>
        <taxon>Weeksellaceae</taxon>
        <taxon>Apibacter</taxon>
    </lineage>
</organism>
<dbReference type="Pfam" id="PF00027">
    <property type="entry name" value="cNMP_binding"/>
    <property type="match status" value="1"/>
</dbReference>
<reference evidence="2 3" key="1">
    <citation type="submission" date="2019-02" db="EMBL/GenBank/DDBJ databases">
        <title>Apibacter muscae sp. nov.: a novel member of the house fly microbiota.</title>
        <authorList>
            <person name="Park R."/>
        </authorList>
    </citation>
    <scope>NUCLEOTIDE SEQUENCE [LARGE SCALE GENOMIC DNA]</scope>
    <source>
        <strain evidence="2 3">AL1</strain>
    </source>
</reference>
<comment type="caution">
    <text evidence="2">The sequence shown here is derived from an EMBL/GenBank/DDBJ whole genome shotgun (WGS) entry which is preliminary data.</text>
</comment>
<dbReference type="InterPro" id="IPR018490">
    <property type="entry name" value="cNMP-bd_dom_sf"/>
</dbReference>
<dbReference type="Proteomes" id="UP000319499">
    <property type="component" value="Unassembled WGS sequence"/>
</dbReference>
<dbReference type="AlphaFoldDB" id="A0A563DHT2"/>
<dbReference type="EMBL" id="SELH01000013">
    <property type="protein sequence ID" value="TWP29697.1"/>
    <property type="molecule type" value="Genomic_DNA"/>
</dbReference>
<dbReference type="PROSITE" id="PS50042">
    <property type="entry name" value="CNMP_BINDING_3"/>
    <property type="match status" value="1"/>
</dbReference>
<evidence type="ECO:0000259" key="1">
    <source>
        <dbReference type="PROSITE" id="PS50042"/>
    </source>
</evidence>
<dbReference type="OrthoDB" id="680421at2"/>
<gene>
    <name evidence="2" type="ORF">ETU09_01595</name>
</gene>
<dbReference type="CDD" id="cd00038">
    <property type="entry name" value="CAP_ED"/>
    <property type="match status" value="1"/>
</dbReference>